<evidence type="ECO:0000313" key="21">
    <source>
        <dbReference type="EMBL" id="OEG70125.1"/>
    </source>
</evidence>
<comment type="catalytic activity">
    <reaction evidence="1 18">
        <text>1-(5-phospho-beta-D-ribosyl)-ATP + diphosphate = 5-phospho-alpha-D-ribose 1-diphosphate + ATP</text>
        <dbReference type="Rhea" id="RHEA:18473"/>
        <dbReference type="ChEBI" id="CHEBI:30616"/>
        <dbReference type="ChEBI" id="CHEBI:33019"/>
        <dbReference type="ChEBI" id="CHEBI:58017"/>
        <dbReference type="ChEBI" id="CHEBI:73183"/>
        <dbReference type="EC" id="2.4.2.17"/>
    </reaction>
</comment>
<keyword evidence="14 18" id="KW-0067">ATP-binding</keyword>
<comment type="caution">
    <text evidence="21">The sequence shown here is derived from an EMBL/GenBank/DDBJ whole genome shotgun (WGS) entry which is preliminary data.</text>
</comment>
<keyword evidence="10 18" id="KW-0328">Glycosyltransferase</keyword>
<keyword evidence="22" id="KW-1185">Reference proteome</keyword>
<evidence type="ECO:0000256" key="9">
    <source>
        <dbReference type="ARBA" id="ARBA00022605"/>
    </source>
</evidence>
<name>A0A1E5IIA0_ENDTX</name>
<dbReference type="HAMAP" id="MF_00079">
    <property type="entry name" value="HisG_Long"/>
    <property type="match status" value="1"/>
</dbReference>
<dbReference type="GO" id="GO:0005737">
    <property type="term" value="C:cytoplasm"/>
    <property type="evidence" value="ECO:0007669"/>
    <property type="project" value="UniProtKB-SubCell"/>
</dbReference>
<dbReference type="GO" id="GO:0003879">
    <property type="term" value="F:ATP phosphoribosyltransferase activity"/>
    <property type="evidence" value="ECO:0007669"/>
    <property type="project" value="UniProtKB-UniRule"/>
</dbReference>
<dbReference type="Proteomes" id="UP000095237">
    <property type="component" value="Unassembled WGS sequence"/>
</dbReference>
<dbReference type="SUPFAM" id="SSF54913">
    <property type="entry name" value="GlnB-like"/>
    <property type="match status" value="1"/>
</dbReference>
<dbReference type="NCBIfam" id="TIGR03455">
    <property type="entry name" value="HisG_C-term"/>
    <property type="match status" value="1"/>
</dbReference>
<organism evidence="21 22">
    <name type="scientific">Endomicrobium trichonymphae</name>
    <dbReference type="NCBI Taxonomy" id="1408204"/>
    <lineage>
        <taxon>Bacteria</taxon>
        <taxon>Pseudomonadati</taxon>
        <taxon>Elusimicrobiota</taxon>
        <taxon>Endomicrobiia</taxon>
        <taxon>Endomicrobiales</taxon>
        <taxon>Endomicrobiaceae</taxon>
        <taxon>Candidatus Endomicrobiellum</taxon>
    </lineage>
</organism>
<evidence type="ECO:0000256" key="6">
    <source>
        <dbReference type="ARBA" id="ARBA00011946"/>
    </source>
</evidence>
<dbReference type="PANTHER" id="PTHR21403">
    <property type="entry name" value="ATP PHOSPHORIBOSYLTRANSFERASE ATP-PRTASE"/>
    <property type="match status" value="1"/>
</dbReference>
<dbReference type="GO" id="GO:0000287">
    <property type="term" value="F:magnesium ion binding"/>
    <property type="evidence" value="ECO:0007669"/>
    <property type="project" value="UniProtKB-UniRule"/>
</dbReference>
<reference evidence="21 22" key="1">
    <citation type="submission" date="2015-11" db="EMBL/GenBank/DDBJ databases">
        <title>Evidence for parallel genomic evolution in an endosymbiosis of termite gut flagellates.</title>
        <authorList>
            <person name="Zheng H."/>
        </authorList>
    </citation>
    <scope>NUCLEOTIDE SEQUENCE [LARGE SCALE GENOMIC DNA]</scope>
    <source>
        <strain evidence="21 22">CET450</strain>
    </source>
</reference>
<keyword evidence="16 18" id="KW-0368">Histidine biosynthesis</keyword>
<dbReference type="GO" id="GO:0000105">
    <property type="term" value="P:L-histidine biosynthetic process"/>
    <property type="evidence" value="ECO:0007669"/>
    <property type="project" value="UniProtKB-UniRule"/>
</dbReference>
<dbReference type="InterPro" id="IPR011322">
    <property type="entry name" value="N-reg_PII-like_a/b"/>
</dbReference>
<proteinExistence type="inferred from homology"/>
<dbReference type="InterPro" id="IPR001348">
    <property type="entry name" value="ATP_PRibTrfase_HisG"/>
</dbReference>
<dbReference type="AlphaFoldDB" id="A0A1E5IIA0"/>
<keyword evidence="11 18" id="KW-0808">Transferase</keyword>
<dbReference type="InterPro" id="IPR013820">
    <property type="entry name" value="ATP_PRibTrfase_cat"/>
</dbReference>
<evidence type="ECO:0000256" key="11">
    <source>
        <dbReference type="ARBA" id="ARBA00022679"/>
    </source>
</evidence>
<dbReference type="Pfam" id="PF01634">
    <property type="entry name" value="HisG"/>
    <property type="match status" value="1"/>
</dbReference>
<evidence type="ECO:0000256" key="4">
    <source>
        <dbReference type="ARBA" id="ARBA00004667"/>
    </source>
</evidence>
<feature type="domain" description="Histidine biosynthesis HisG C-terminal" evidence="20">
    <location>
        <begin position="217"/>
        <end position="287"/>
    </location>
</feature>
<sequence length="290" mass="32538">MKKLKLGFPKGSLQDATVELFRKAGTKISVSSRSYYPISDDDELEIMLVRSQEVAKYVQDGFFDAGLTGFDWICESGAKVEEVCELNYAKSGFRFVRWVLAVPEDSKIKSIKDLEGKRVATELINYTKKYFAKNKIKADIEFSWGATEAKAGKLVDAIVELTETGSSLRANKLRVIAELFSSTTRFIANDKALNDNWKKEKIENMAMLLKGALATEGMVGLKMNVPLKFLEKVIVVLPAHKKPTISQLSDSKWVALDIIIEERTVKKIIPALKRSGATDIIEYPLNKIIY</sequence>
<dbReference type="GO" id="GO:0005524">
    <property type="term" value="F:ATP binding"/>
    <property type="evidence" value="ECO:0007669"/>
    <property type="project" value="UniProtKB-KW"/>
</dbReference>
<protein>
    <recommendedName>
        <fullName evidence="7 18">ATP phosphoribosyltransferase</fullName>
        <shortName evidence="18">ATP-PRT</shortName>
        <shortName evidence="18">ATP-PRTase</shortName>
        <ecNumber evidence="6 18">2.4.2.17</ecNumber>
    </recommendedName>
</protein>
<evidence type="ECO:0000259" key="20">
    <source>
        <dbReference type="Pfam" id="PF08029"/>
    </source>
</evidence>
<dbReference type="FunFam" id="3.30.70.120:FF:000002">
    <property type="entry name" value="ATP phosphoribosyltransferase"/>
    <property type="match status" value="1"/>
</dbReference>
<dbReference type="SUPFAM" id="SSF53850">
    <property type="entry name" value="Periplasmic binding protein-like II"/>
    <property type="match status" value="1"/>
</dbReference>
<feature type="domain" description="ATP phosphoribosyltransferase catalytic" evidence="19">
    <location>
        <begin position="50"/>
        <end position="210"/>
    </location>
</feature>
<evidence type="ECO:0000256" key="1">
    <source>
        <dbReference type="ARBA" id="ARBA00000915"/>
    </source>
</evidence>
<evidence type="ECO:0000256" key="12">
    <source>
        <dbReference type="ARBA" id="ARBA00022723"/>
    </source>
</evidence>
<dbReference type="InterPro" id="IPR020621">
    <property type="entry name" value="ATP-PRT_HisG_long"/>
</dbReference>
<evidence type="ECO:0000256" key="3">
    <source>
        <dbReference type="ARBA" id="ARBA00004496"/>
    </source>
</evidence>
<dbReference type="Pfam" id="PF08029">
    <property type="entry name" value="HisG_C"/>
    <property type="match status" value="1"/>
</dbReference>
<evidence type="ECO:0000256" key="2">
    <source>
        <dbReference type="ARBA" id="ARBA00001946"/>
    </source>
</evidence>
<comment type="similarity">
    <text evidence="5 18">Belongs to the ATP phosphoribosyltransferase family. Long subfamily.</text>
</comment>
<evidence type="ECO:0000313" key="22">
    <source>
        <dbReference type="Proteomes" id="UP000095237"/>
    </source>
</evidence>
<evidence type="ECO:0000256" key="17">
    <source>
        <dbReference type="ARBA" id="ARBA00024861"/>
    </source>
</evidence>
<dbReference type="CDD" id="cd13593">
    <property type="entry name" value="PBP2_HisGL3"/>
    <property type="match status" value="1"/>
</dbReference>
<evidence type="ECO:0000256" key="7">
    <source>
        <dbReference type="ARBA" id="ARBA00020998"/>
    </source>
</evidence>
<evidence type="ECO:0000259" key="19">
    <source>
        <dbReference type="Pfam" id="PF01634"/>
    </source>
</evidence>
<dbReference type="InterPro" id="IPR015867">
    <property type="entry name" value="N-reg_PII/ATP_PRibTrfase_C"/>
</dbReference>
<dbReference type="PANTHER" id="PTHR21403:SF10">
    <property type="entry name" value="ATP PHOSPHORIBOSYLTRANSFERASE"/>
    <property type="match status" value="1"/>
</dbReference>
<evidence type="ECO:0000256" key="14">
    <source>
        <dbReference type="ARBA" id="ARBA00022840"/>
    </source>
</evidence>
<evidence type="ECO:0000256" key="8">
    <source>
        <dbReference type="ARBA" id="ARBA00022490"/>
    </source>
</evidence>
<dbReference type="EC" id="2.4.2.17" evidence="6 18"/>
<keyword evidence="13 18" id="KW-0547">Nucleotide-binding</keyword>
<dbReference type="UniPathway" id="UPA00031">
    <property type="reaction ID" value="UER00006"/>
</dbReference>
<comment type="pathway">
    <text evidence="4 18">Amino-acid biosynthesis; L-histidine biosynthesis; L-histidine from 5-phospho-alpha-D-ribose 1-diphosphate: step 1/9.</text>
</comment>
<evidence type="ECO:0000256" key="16">
    <source>
        <dbReference type="ARBA" id="ARBA00023102"/>
    </source>
</evidence>
<dbReference type="Gene3D" id="3.30.70.120">
    <property type="match status" value="1"/>
</dbReference>
<evidence type="ECO:0000256" key="13">
    <source>
        <dbReference type="ARBA" id="ARBA00022741"/>
    </source>
</evidence>
<dbReference type="Gene3D" id="3.40.190.10">
    <property type="entry name" value="Periplasmic binding protein-like II"/>
    <property type="match status" value="2"/>
</dbReference>
<evidence type="ECO:0000256" key="10">
    <source>
        <dbReference type="ARBA" id="ARBA00022676"/>
    </source>
</evidence>
<comment type="function">
    <text evidence="17 18">Catalyzes the condensation of ATP and 5-phosphoribose 1-diphosphate to form N'-(5'-phosphoribosyl)-ATP (PR-ATP). Has a crucial role in the pathway because the rate of histidine biosynthesis seems to be controlled primarily by regulation of HisG enzymatic activity.</text>
</comment>
<dbReference type="NCBIfam" id="TIGR00070">
    <property type="entry name" value="hisG"/>
    <property type="match status" value="1"/>
</dbReference>
<keyword evidence="9 18" id="KW-0028">Amino-acid biosynthesis</keyword>
<comment type="activity regulation">
    <text evidence="18">Feedback inhibited by histidine.</text>
</comment>
<keyword evidence="15 18" id="KW-0460">Magnesium</keyword>
<keyword evidence="12 18" id="KW-0479">Metal-binding</keyword>
<accession>A0A1E5IIA0</accession>
<evidence type="ECO:0000256" key="15">
    <source>
        <dbReference type="ARBA" id="ARBA00022842"/>
    </source>
</evidence>
<dbReference type="EMBL" id="LNVX01000460">
    <property type="protein sequence ID" value="OEG70125.1"/>
    <property type="molecule type" value="Genomic_DNA"/>
</dbReference>
<evidence type="ECO:0000256" key="5">
    <source>
        <dbReference type="ARBA" id="ARBA00007955"/>
    </source>
</evidence>
<dbReference type="InterPro" id="IPR013115">
    <property type="entry name" value="HisG_C"/>
</dbReference>
<comment type="cofactor">
    <cofactor evidence="2 18">
        <name>Mg(2+)</name>
        <dbReference type="ChEBI" id="CHEBI:18420"/>
    </cofactor>
</comment>
<evidence type="ECO:0000256" key="18">
    <source>
        <dbReference type="HAMAP-Rule" id="MF_00079"/>
    </source>
</evidence>
<keyword evidence="8 18" id="KW-0963">Cytoplasm</keyword>
<gene>
    <name evidence="18" type="primary">hisG</name>
    <name evidence="21" type="ORF">ATZ36_06010</name>
</gene>
<comment type="subcellular location">
    <subcellularLocation>
        <location evidence="3 18">Cytoplasm</location>
    </subcellularLocation>
</comment>